<feature type="domain" description="Nitrite/sulphite reductase 4Fe-4S" evidence="18">
    <location>
        <begin position="628"/>
        <end position="764"/>
    </location>
</feature>
<dbReference type="CDD" id="cd19943">
    <property type="entry name" value="NirB_Fer2_BFD-like_1"/>
    <property type="match status" value="1"/>
</dbReference>
<evidence type="ECO:0000313" key="24">
    <source>
        <dbReference type="Proteomes" id="UP000769780"/>
    </source>
</evidence>
<dbReference type="Pfam" id="PF18267">
    <property type="entry name" value="Rubredoxin_C"/>
    <property type="match status" value="1"/>
</dbReference>
<dbReference type="EMBL" id="JACWFH010000018">
    <property type="protein sequence ID" value="MBY0098043.1"/>
    <property type="molecule type" value="Genomic_DNA"/>
</dbReference>
<keyword evidence="14" id="KW-0411">Iron-sulfur</keyword>
<keyword evidence="6" id="KW-0004">4Fe-4S</keyword>
<dbReference type="SUPFAM" id="SSF51905">
    <property type="entry name" value="FAD/NAD(P)-binding domain"/>
    <property type="match status" value="2"/>
</dbReference>
<evidence type="ECO:0000256" key="7">
    <source>
        <dbReference type="ARBA" id="ARBA00022617"/>
    </source>
</evidence>
<feature type="domain" description="BFD-like [2Fe-2S]-binding" evidence="20">
    <location>
        <begin position="484"/>
        <end position="532"/>
    </location>
</feature>
<dbReference type="PRINTS" id="PR00368">
    <property type="entry name" value="FADPNR"/>
</dbReference>
<dbReference type="InterPro" id="IPR052034">
    <property type="entry name" value="NasD-like"/>
</dbReference>
<protein>
    <submittedName>
        <fullName evidence="23">NAD(P)/FAD-dependent oxidoreductase</fullName>
    </submittedName>
</protein>
<proteinExistence type="inferred from homology"/>
<dbReference type="InterPro" id="IPR017121">
    <property type="entry name" value="Nitrite_Rdtase_lsu"/>
</dbReference>
<comment type="caution">
    <text evidence="23">The sequence shown here is derived from an EMBL/GenBank/DDBJ whole genome shotgun (WGS) entry which is preliminary data.</text>
</comment>
<dbReference type="SUPFAM" id="SSF55124">
    <property type="entry name" value="Nitrite/Sulfite reductase N-terminal domain-like"/>
    <property type="match status" value="1"/>
</dbReference>
<evidence type="ECO:0000313" key="23">
    <source>
        <dbReference type="EMBL" id="MBY0098043.1"/>
    </source>
</evidence>
<evidence type="ECO:0000256" key="14">
    <source>
        <dbReference type="ARBA" id="ARBA00023014"/>
    </source>
</evidence>
<accession>A0ABS7K6Z0</accession>
<evidence type="ECO:0000256" key="6">
    <source>
        <dbReference type="ARBA" id="ARBA00022485"/>
    </source>
</evidence>
<dbReference type="PRINTS" id="PR00397">
    <property type="entry name" value="SIROHAEM"/>
</dbReference>
<dbReference type="Gene3D" id="3.30.390.30">
    <property type="match status" value="1"/>
</dbReference>
<comment type="cofactor">
    <cofactor evidence="3 17">
        <name>FAD</name>
        <dbReference type="ChEBI" id="CHEBI:57692"/>
    </cofactor>
</comment>
<keyword evidence="11 17" id="KW-0274">FAD</keyword>
<comment type="pathway">
    <text evidence="4">Nitrogen metabolism; nitrate reduction (assimilation).</text>
</comment>
<evidence type="ECO:0000256" key="1">
    <source>
        <dbReference type="ARBA" id="ARBA00001929"/>
    </source>
</evidence>
<dbReference type="PANTHER" id="PTHR43809:SF1">
    <property type="entry name" value="NITRITE REDUCTASE (NADH) LARGE SUBUNIT"/>
    <property type="match status" value="1"/>
</dbReference>
<evidence type="ECO:0000256" key="4">
    <source>
        <dbReference type="ARBA" id="ARBA00005096"/>
    </source>
</evidence>
<evidence type="ECO:0000256" key="15">
    <source>
        <dbReference type="ARBA" id="ARBA00023063"/>
    </source>
</evidence>
<evidence type="ECO:0000256" key="8">
    <source>
        <dbReference type="ARBA" id="ARBA00022630"/>
    </source>
</evidence>
<evidence type="ECO:0000256" key="17">
    <source>
        <dbReference type="PIRNR" id="PIRNR037149"/>
    </source>
</evidence>
<dbReference type="Pfam" id="PF07992">
    <property type="entry name" value="Pyr_redox_2"/>
    <property type="match status" value="1"/>
</dbReference>
<dbReference type="PRINTS" id="PR00411">
    <property type="entry name" value="PNDRDTASEI"/>
</dbReference>
<keyword evidence="7" id="KW-0349">Heme</keyword>
<dbReference type="Pfam" id="PF03460">
    <property type="entry name" value="NIR_SIR_ferr"/>
    <property type="match status" value="1"/>
</dbReference>
<dbReference type="InterPro" id="IPR041575">
    <property type="entry name" value="Rubredoxin_C"/>
</dbReference>
<dbReference type="Gene3D" id="3.50.50.60">
    <property type="entry name" value="FAD/NAD(P)-binding domain"/>
    <property type="match status" value="2"/>
</dbReference>
<evidence type="ECO:0000256" key="16">
    <source>
        <dbReference type="ARBA" id="ARBA00034078"/>
    </source>
</evidence>
<keyword evidence="8 17" id="KW-0285">Flavoprotein</keyword>
<evidence type="ECO:0000256" key="13">
    <source>
        <dbReference type="ARBA" id="ARBA00023004"/>
    </source>
</evidence>
<evidence type="ECO:0000256" key="2">
    <source>
        <dbReference type="ARBA" id="ARBA00001966"/>
    </source>
</evidence>
<feature type="domain" description="FAD/NAD(P)-binding" evidence="21">
    <location>
        <begin position="5"/>
        <end position="285"/>
    </location>
</feature>
<feature type="domain" description="Nitrite/Sulfite reductase ferredoxin-like" evidence="19">
    <location>
        <begin position="558"/>
        <end position="619"/>
    </location>
</feature>
<dbReference type="SUPFAM" id="SSF56014">
    <property type="entry name" value="Nitrite and sulphite reductase 4Fe-4S domain-like"/>
    <property type="match status" value="1"/>
</dbReference>
<dbReference type="InterPro" id="IPR012744">
    <property type="entry name" value="Nitri_red_NirB"/>
</dbReference>
<evidence type="ECO:0000259" key="22">
    <source>
        <dbReference type="Pfam" id="PF18267"/>
    </source>
</evidence>
<evidence type="ECO:0000259" key="20">
    <source>
        <dbReference type="Pfam" id="PF04324"/>
    </source>
</evidence>
<evidence type="ECO:0000259" key="19">
    <source>
        <dbReference type="Pfam" id="PF03460"/>
    </source>
</evidence>
<keyword evidence="24" id="KW-1185">Reference proteome</keyword>
<sequence length="809" mass="88998">MSKKKLVMIGNGMAGVRTVEEILKLAPEAFQITIFGHESHPNYNRIQLSTVLQGDTTVEDIIMNSWEWYKENEIELFTGEAIVAIDTNKKEVISDKGRIVAYDELIIATGSSSFILPIPGADKQGVTGFRDIQDCETMIKSSKLYKKAAVIGGGLLGLEAARGLLNLGMEVDVIHLMPDLMERQLDSTASKMLKDELEAQGMNFIMEKQTAEIIGEDRVTGLRFTDGTEIEADLVVMAVGIRSNTSVAKESGIYVNRGIVVNDFMETSVPNIFAVGECAEHRELVYGLVAPLYEQGKVLAATLCGVETKPYEGSIVGTGLKVSGVDLFSAGEIEDDKHTKSIKVHNEFDGVYKKIVIRDNRISGIVLYGDTKDSSRLFKMLVNKEDVSGMTSVSILESGCCGGAAGSNDIASMADDEIVCGCNGVSKGTIVQAIQTKELTSVDEVGACTNAGRSCGRCKSQIADILAYTLGDKFKEADKKIALCGCTTLSRDEVVAEIKEKGLTSVKEVMNVLGWQQEEGCTKCRPAVNYYLGMIHQDQYKDDRDSRLVNEKMHANIQKDGTYSVIPRMYGGVTSAEDLKKIAEVAEKYDVPLVKLTGGQRIGLYGIKKEDLPAVWEDLGMDSGYAYGKTLRTVKTCVGAKFCRYGTQDSMGLGIELEKKFERLDTPHKVKMGVSACPRNCAEAGIKDFGVVGIDGGWEIYVAGNGGTDLRAGDLFATVKTKEEVIELIGAFMQYYRETANYLERTSKWVERVGLDHVKEFLADEKTRKALNERLDKTLLKYNEPWSEAIEKKEIQEKYYQKREVPVLV</sequence>
<comment type="cofactor">
    <cofactor evidence="1">
        <name>siroheme</name>
        <dbReference type="ChEBI" id="CHEBI:60052"/>
    </cofactor>
</comment>
<dbReference type="InterPro" id="IPR006066">
    <property type="entry name" value="NO2/SO3_Rdtase_FeS/sirohaem_BS"/>
</dbReference>
<evidence type="ECO:0000256" key="5">
    <source>
        <dbReference type="ARBA" id="ARBA00010429"/>
    </source>
</evidence>
<dbReference type="InterPro" id="IPR041854">
    <property type="entry name" value="BFD-like_2Fe2S-bd_dom_sf"/>
</dbReference>
<comment type="cofactor">
    <cofactor evidence="16">
        <name>[2Fe-2S] cluster</name>
        <dbReference type="ChEBI" id="CHEBI:190135"/>
    </cofactor>
</comment>
<dbReference type="CDD" id="cd19944">
    <property type="entry name" value="NirB_Fer2_BFD-like_2"/>
    <property type="match status" value="1"/>
</dbReference>
<evidence type="ECO:0000256" key="3">
    <source>
        <dbReference type="ARBA" id="ARBA00001974"/>
    </source>
</evidence>
<dbReference type="PANTHER" id="PTHR43809">
    <property type="entry name" value="NITRITE REDUCTASE (NADH) LARGE SUBUNIT"/>
    <property type="match status" value="1"/>
</dbReference>
<dbReference type="Gene3D" id="3.90.480.10">
    <property type="entry name" value="Sulfite Reductase Hemoprotein,Domain 2"/>
    <property type="match status" value="1"/>
</dbReference>
<dbReference type="InterPro" id="IPR023753">
    <property type="entry name" value="FAD/NAD-binding_dom"/>
</dbReference>
<keyword evidence="12" id="KW-0560">Oxidoreductase</keyword>
<dbReference type="NCBIfam" id="TIGR02374">
    <property type="entry name" value="nitri_red_nirB"/>
    <property type="match status" value="1"/>
</dbReference>
<dbReference type="InterPro" id="IPR005117">
    <property type="entry name" value="NiRdtase/SiRdtase_haem-b_fer"/>
</dbReference>
<dbReference type="Proteomes" id="UP000769780">
    <property type="component" value="Unassembled WGS sequence"/>
</dbReference>
<evidence type="ECO:0000259" key="21">
    <source>
        <dbReference type="Pfam" id="PF07992"/>
    </source>
</evidence>
<comment type="cofactor">
    <cofactor evidence="2">
        <name>[4Fe-4S] cluster</name>
        <dbReference type="ChEBI" id="CHEBI:49883"/>
    </cofactor>
</comment>
<dbReference type="InterPro" id="IPR016156">
    <property type="entry name" value="FAD/NAD-linked_Rdtase_dimer_sf"/>
</dbReference>
<feature type="domain" description="BFD-like [2Fe-2S]-binding" evidence="20">
    <location>
        <begin position="418"/>
        <end position="467"/>
    </location>
</feature>
<dbReference type="InterPro" id="IPR036188">
    <property type="entry name" value="FAD/NAD-bd_sf"/>
</dbReference>
<name>A0ABS7K6Z0_9BACI</name>
<gene>
    <name evidence="23" type="ORF">H0185_14660</name>
</gene>
<dbReference type="InterPro" id="IPR045854">
    <property type="entry name" value="NO2/SO3_Rdtase_4Fe4S_sf"/>
</dbReference>
<dbReference type="Gene3D" id="3.30.413.10">
    <property type="entry name" value="Sulfite Reductase Hemoprotein, domain 1"/>
    <property type="match status" value="1"/>
</dbReference>
<feature type="domain" description="NADH-rubredoxin oxidoreductase C-terminal" evidence="22">
    <location>
        <begin position="318"/>
        <end position="383"/>
    </location>
</feature>
<reference evidence="23 24" key="1">
    <citation type="submission" date="2020-07" db="EMBL/GenBank/DDBJ databases">
        <title>Fungal Genomes of the International Space Station.</title>
        <authorList>
            <person name="Seuylemezian A."/>
            <person name="Singh N.K."/>
            <person name="Wood J."/>
            <person name="Venkateswaran K."/>
        </authorList>
    </citation>
    <scope>NUCLEOTIDE SEQUENCE [LARGE SCALE GENOMIC DNA]</scope>
    <source>
        <strain evidence="23 24">PL-B2</strain>
    </source>
</reference>
<keyword evidence="9" id="KW-0001">2Fe-2S</keyword>
<dbReference type="InterPro" id="IPR036136">
    <property type="entry name" value="Nit/Sulf_reduc_fer-like_dom_sf"/>
</dbReference>
<dbReference type="PIRSF" id="PIRSF037149">
    <property type="entry name" value="NirB"/>
    <property type="match status" value="1"/>
</dbReference>
<dbReference type="InterPro" id="IPR006067">
    <property type="entry name" value="NO2/SO3_Rdtase_4Fe4S_dom"/>
</dbReference>
<dbReference type="Pfam" id="PF04324">
    <property type="entry name" value="Fer2_BFD"/>
    <property type="match status" value="2"/>
</dbReference>
<dbReference type="Pfam" id="PF01077">
    <property type="entry name" value="NIR_SIR"/>
    <property type="match status" value="1"/>
</dbReference>
<dbReference type="Gene3D" id="1.10.10.1100">
    <property type="entry name" value="BFD-like [2Fe-2S]-binding domain"/>
    <property type="match status" value="1"/>
</dbReference>
<dbReference type="RefSeq" id="WP_221874261.1">
    <property type="nucleotide sequence ID" value="NZ_JACWFH010000018.1"/>
</dbReference>
<comment type="similarity">
    <text evidence="5">Belongs to the nitrite and sulfite reductase 4Fe-4S domain family.</text>
</comment>
<evidence type="ECO:0000256" key="11">
    <source>
        <dbReference type="ARBA" id="ARBA00022827"/>
    </source>
</evidence>
<evidence type="ECO:0000256" key="9">
    <source>
        <dbReference type="ARBA" id="ARBA00022714"/>
    </source>
</evidence>
<keyword evidence="15 17" id="KW-0534">Nitrate assimilation</keyword>
<evidence type="ECO:0000259" key="18">
    <source>
        <dbReference type="Pfam" id="PF01077"/>
    </source>
</evidence>
<evidence type="ECO:0000256" key="10">
    <source>
        <dbReference type="ARBA" id="ARBA00022723"/>
    </source>
</evidence>
<keyword evidence="10" id="KW-0479">Metal-binding</keyword>
<keyword evidence="13" id="KW-0408">Iron</keyword>
<dbReference type="InterPro" id="IPR007419">
    <property type="entry name" value="BFD-like_2Fe2S-bd_dom"/>
</dbReference>
<organism evidence="23 24">
    <name type="scientific">Mesobacillus maritimus</name>
    <dbReference type="NCBI Taxonomy" id="1643336"/>
    <lineage>
        <taxon>Bacteria</taxon>
        <taxon>Bacillati</taxon>
        <taxon>Bacillota</taxon>
        <taxon>Bacilli</taxon>
        <taxon>Bacillales</taxon>
        <taxon>Bacillaceae</taxon>
        <taxon>Mesobacillus</taxon>
    </lineage>
</organism>
<evidence type="ECO:0000256" key="12">
    <source>
        <dbReference type="ARBA" id="ARBA00023002"/>
    </source>
</evidence>